<dbReference type="PANTHER" id="PTHR38467:SF1">
    <property type="entry name" value="CONJUGATIVE TRANSFER: ASSEMBLY"/>
    <property type="match status" value="1"/>
</dbReference>
<organism evidence="3">
    <name type="scientific">mine drainage metagenome</name>
    <dbReference type="NCBI Taxonomy" id="410659"/>
    <lineage>
        <taxon>unclassified sequences</taxon>
        <taxon>metagenomes</taxon>
        <taxon>ecological metagenomes</taxon>
    </lineage>
</organism>
<dbReference type="AlphaFoldDB" id="T0ZD57"/>
<dbReference type="InterPro" id="IPR053155">
    <property type="entry name" value="F-pilin_assembly_TraC"/>
</dbReference>
<evidence type="ECO:0000259" key="2">
    <source>
        <dbReference type="Pfam" id="PF19044"/>
    </source>
</evidence>
<reference evidence="3" key="1">
    <citation type="submission" date="2013-08" db="EMBL/GenBank/DDBJ databases">
        <authorList>
            <person name="Mendez C."/>
            <person name="Richter M."/>
            <person name="Ferrer M."/>
            <person name="Sanchez J."/>
        </authorList>
    </citation>
    <scope>NUCLEOTIDE SEQUENCE</scope>
</reference>
<dbReference type="SUPFAM" id="SSF52540">
    <property type="entry name" value="P-loop containing nucleoside triphosphate hydrolases"/>
    <property type="match status" value="1"/>
</dbReference>
<dbReference type="InterPro" id="IPR027417">
    <property type="entry name" value="P-loop_NTPase"/>
</dbReference>
<evidence type="ECO:0000313" key="3">
    <source>
        <dbReference type="EMBL" id="EQD42162.1"/>
    </source>
</evidence>
<feature type="compositionally biased region" description="Basic and acidic residues" evidence="1">
    <location>
        <begin position="180"/>
        <end position="195"/>
    </location>
</feature>
<name>T0ZD57_9ZZZZ</name>
<comment type="caution">
    <text evidence="3">The sequence shown here is derived from an EMBL/GenBank/DDBJ whole genome shotgun (WGS) entry which is preliminary data.</text>
</comment>
<evidence type="ECO:0000256" key="1">
    <source>
        <dbReference type="SAM" id="MobiDB-lite"/>
    </source>
</evidence>
<proteinExistence type="predicted"/>
<feature type="region of interest" description="Disordered" evidence="1">
    <location>
        <begin position="161"/>
        <end position="210"/>
    </location>
</feature>
<protein>
    <submittedName>
        <fullName evidence="3">Type-IV secretion system protein TraC</fullName>
    </submittedName>
</protein>
<reference evidence="3" key="2">
    <citation type="journal article" date="2014" name="ISME J.">
        <title>Microbial stratification in low pH oxic and suboxic macroscopic growths along an acid mine drainage.</title>
        <authorList>
            <person name="Mendez-Garcia C."/>
            <person name="Mesa V."/>
            <person name="Sprenger R.R."/>
            <person name="Richter M."/>
            <person name="Diez M.S."/>
            <person name="Solano J."/>
            <person name="Bargiela R."/>
            <person name="Golyshina O.V."/>
            <person name="Manteca A."/>
            <person name="Ramos J.L."/>
            <person name="Gallego J.R."/>
            <person name="Llorente I."/>
            <person name="Martins Dos Santos V.A."/>
            <person name="Jensen O.N."/>
            <person name="Pelaez A.I."/>
            <person name="Sanchez J."/>
            <person name="Ferrer M."/>
        </authorList>
    </citation>
    <scope>NUCLEOTIDE SEQUENCE</scope>
</reference>
<dbReference type="Pfam" id="PF19044">
    <property type="entry name" value="P-loop_TraG"/>
    <property type="match status" value="1"/>
</dbReference>
<dbReference type="InterPro" id="IPR043964">
    <property type="entry name" value="P-loop_TraG"/>
</dbReference>
<accession>T0ZD57</accession>
<gene>
    <name evidence="3" type="ORF">B2A_10459</name>
</gene>
<dbReference type="EMBL" id="AUZZ01007540">
    <property type="protein sequence ID" value="EQD42162.1"/>
    <property type="molecule type" value="Genomic_DNA"/>
</dbReference>
<dbReference type="Gene3D" id="3.40.50.300">
    <property type="entry name" value="P-loop containing nucleotide triphosphate hydrolases"/>
    <property type="match status" value="1"/>
</dbReference>
<feature type="domain" description="TraG P-loop" evidence="2">
    <location>
        <begin position="2"/>
        <end position="108"/>
    </location>
</feature>
<feature type="non-terminal residue" evidence="3">
    <location>
        <position position="1"/>
    </location>
</feature>
<sequence length="210" mass="23543">VAQSGSGKSFIANELVCDFLSKNGIARVIDIGRSYYRFCEIMGGQNIVFERDRPMSINPFSGIASEEDLNELMPMLQDLVRLMAYPLTPEDQTPAFEYKLISKAIRESWLEKREVTELADVAHWLVQFDDGKNRGQDLALQLEQFTTGRISQVVQRSAHRLVRQPVRRGRARGAQGRSDSAGRRAAARDVSDYHGDVPVGPGDPEDAPHR</sequence>
<dbReference type="PANTHER" id="PTHR38467">
    <property type="match status" value="1"/>
</dbReference>
<feature type="compositionally biased region" description="Basic residues" evidence="1">
    <location>
        <begin position="161"/>
        <end position="171"/>
    </location>
</feature>